<reference evidence="8 9" key="1">
    <citation type="journal article" date="2019" name="Int. J. Syst. Evol. Microbiol.">
        <title>The Global Catalogue of Microorganisms (GCM) 10K type strain sequencing project: providing services to taxonomists for standard genome sequencing and annotation.</title>
        <authorList>
            <consortium name="The Broad Institute Genomics Platform"/>
            <consortium name="The Broad Institute Genome Sequencing Center for Infectious Disease"/>
            <person name="Wu L."/>
            <person name="Ma J."/>
        </authorList>
    </citation>
    <scope>NUCLEOTIDE SEQUENCE [LARGE SCALE GENOMIC DNA]</scope>
    <source>
        <strain evidence="8 9">JCM 4542</strain>
    </source>
</reference>
<dbReference type="Gene3D" id="1.10.357.10">
    <property type="entry name" value="Tetracycline Repressor, domain 2"/>
    <property type="match status" value="1"/>
</dbReference>
<name>A0ABN3TJA1_9ACTN</name>
<evidence type="ECO:0000259" key="7">
    <source>
        <dbReference type="PROSITE" id="PS50977"/>
    </source>
</evidence>
<proteinExistence type="predicted"/>
<dbReference type="InterPro" id="IPR001647">
    <property type="entry name" value="HTH_TetR"/>
</dbReference>
<evidence type="ECO:0000313" key="9">
    <source>
        <dbReference type="Proteomes" id="UP001500886"/>
    </source>
</evidence>
<dbReference type="InterPro" id="IPR009057">
    <property type="entry name" value="Homeodomain-like_sf"/>
</dbReference>
<accession>A0ABN3TJA1</accession>
<feature type="domain" description="HTH tetR-type" evidence="7">
    <location>
        <begin position="28"/>
        <end position="88"/>
    </location>
</feature>
<dbReference type="Pfam" id="PF02909">
    <property type="entry name" value="TetR_C_1"/>
    <property type="match status" value="1"/>
</dbReference>
<evidence type="ECO:0000256" key="6">
    <source>
        <dbReference type="SAM" id="MobiDB-lite"/>
    </source>
</evidence>
<evidence type="ECO:0000256" key="5">
    <source>
        <dbReference type="PROSITE-ProRule" id="PRU00335"/>
    </source>
</evidence>
<keyword evidence="9" id="KW-1185">Reference proteome</keyword>
<keyword evidence="1" id="KW-0678">Repressor</keyword>
<dbReference type="InterPro" id="IPR050109">
    <property type="entry name" value="HTH-type_TetR-like_transc_reg"/>
</dbReference>
<dbReference type="PRINTS" id="PR00400">
    <property type="entry name" value="TETREPRESSOR"/>
</dbReference>
<sequence>MKQSEQSAQQALPSVWTRPERRRRDQPALSREQIVATALELLDSEGIDALSMRKLGARLGAGAASLYTHVANKDELIELAVDEVYGEVELPEAGGAADGEWRAAAAQCAHGLRAAFLRHPWIASVLGEAGLSHLGPNMLRMSEAMLGVFEDAGFPLEEADQAVNTLSAYVIGAATSEAAWLTLLTRSGRSEQEWVEHLWPAAERAVEPYPRLRRLYATRRAQDAEGARGDAFGTGLDSVLDGLATRLRG</sequence>
<keyword evidence="2" id="KW-0805">Transcription regulation</keyword>
<dbReference type="Pfam" id="PF00440">
    <property type="entry name" value="TetR_N"/>
    <property type="match status" value="1"/>
</dbReference>
<dbReference type="InterPro" id="IPR004111">
    <property type="entry name" value="Repressor_TetR_C"/>
</dbReference>
<feature type="compositionally biased region" description="Polar residues" evidence="6">
    <location>
        <begin position="1"/>
        <end position="12"/>
    </location>
</feature>
<dbReference type="PANTHER" id="PTHR30055">
    <property type="entry name" value="HTH-TYPE TRANSCRIPTIONAL REGULATOR RUTR"/>
    <property type="match status" value="1"/>
</dbReference>
<dbReference type="PANTHER" id="PTHR30055:SF151">
    <property type="entry name" value="TRANSCRIPTIONAL REGULATORY PROTEIN"/>
    <property type="match status" value="1"/>
</dbReference>
<feature type="region of interest" description="Disordered" evidence="6">
    <location>
        <begin position="1"/>
        <end position="29"/>
    </location>
</feature>
<dbReference type="InterPro" id="IPR003012">
    <property type="entry name" value="Tet_transcr_reg_TetR"/>
</dbReference>
<dbReference type="PRINTS" id="PR00455">
    <property type="entry name" value="HTHTETR"/>
</dbReference>
<evidence type="ECO:0000313" key="8">
    <source>
        <dbReference type="EMBL" id="GAA2707209.1"/>
    </source>
</evidence>
<dbReference type="Proteomes" id="UP001500886">
    <property type="component" value="Unassembled WGS sequence"/>
</dbReference>
<gene>
    <name evidence="8" type="ORF">GCM10010315_01290</name>
</gene>
<dbReference type="InterPro" id="IPR023772">
    <property type="entry name" value="DNA-bd_HTH_TetR-type_CS"/>
</dbReference>
<dbReference type="InterPro" id="IPR036271">
    <property type="entry name" value="Tet_transcr_reg_TetR-rel_C_sf"/>
</dbReference>
<comment type="caution">
    <text evidence="8">The sequence shown here is derived from an EMBL/GenBank/DDBJ whole genome shotgun (WGS) entry which is preliminary data.</text>
</comment>
<feature type="DNA-binding region" description="H-T-H motif" evidence="5">
    <location>
        <begin position="51"/>
        <end position="70"/>
    </location>
</feature>
<organism evidence="8 9">
    <name type="scientific">Streptomyces luteosporeus</name>
    <dbReference type="NCBI Taxonomy" id="173856"/>
    <lineage>
        <taxon>Bacteria</taxon>
        <taxon>Bacillati</taxon>
        <taxon>Actinomycetota</taxon>
        <taxon>Actinomycetes</taxon>
        <taxon>Kitasatosporales</taxon>
        <taxon>Streptomycetaceae</taxon>
        <taxon>Streptomyces</taxon>
    </lineage>
</organism>
<protein>
    <submittedName>
        <fullName evidence="8">TetR/AcrR family transcriptional regulator C-terminal domain-containing protein</fullName>
    </submittedName>
</protein>
<dbReference type="PROSITE" id="PS01081">
    <property type="entry name" value="HTH_TETR_1"/>
    <property type="match status" value="1"/>
</dbReference>
<evidence type="ECO:0000256" key="4">
    <source>
        <dbReference type="ARBA" id="ARBA00023163"/>
    </source>
</evidence>
<dbReference type="SUPFAM" id="SSF46689">
    <property type="entry name" value="Homeodomain-like"/>
    <property type="match status" value="1"/>
</dbReference>
<evidence type="ECO:0000256" key="3">
    <source>
        <dbReference type="ARBA" id="ARBA00023125"/>
    </source>
</evidence>
<evidence type="ECO:0000256" key="2">
    <source>
        <dbReference type="ARBA" id="ARBA00023015"/>
    </source>
</evidence>
<dbReference type="Gene3D" id="1.10.10.60">
    <property type="entry name" value="Homeodomain-like"/>
    <property type="match status" value="1"/>
</dbReference>
<dbReference type="RefSeq" id="WP_344432574.1">
    <property type="nucleotide sequence ID" value="NZ_BAAASL010000001.1"/>
</dbReference>
<keyword evidence="4" id="KW-0804">Transcription</keyword>
<dbReference type="PROSITE" id="PS50977">
    <property type="entry name" value="HTH_TETR_2"/>
    <property type="match status" value="1"/>
</dbReference>
<dbReference type="SUPFAM" id="SSF48498">
    <property type="entry name" value="Tetracyclin repressor-like, C-terminal domain"/>
    <property type="match status" value="1"/>
</dbReference>
<evidence type="ECO:0000256" key="1">
    <source>
        <dbReference type="ARBA" id="ARBA00022491"/>
    </source>
</evidence>
<keyword evidence="3 5" id="KW-0238">DNA-binding</keyword>
<dbReference type="EMBL" id="BAAASL010000001">
    <property type="protein sequence ID" value="GAA2707209.1"/>
    <property type="molecule type" value="Genomic_DNA"/>
</dbReference>